<feature type="non-terminal residue" evidence="1">
    <location>
        <position position="1"/>
    </location>
</feature>
<sequence>HSAKRFKINMISAITNTGKSMFSLYDESIKIDSFIEFCKKVIAYAGTIRTASRFTSGHSAGVDSDS</sequence>
<comment type="caution">
    <text evidence="1">The sequence shown here is derived from an EMBL/GenBank/DDBJ whole genome shotgun (WGS) entry which is preliminary data.</text>
</comment>
<dbReference type="EMBL" id="NXGJ01000010">
    <property type="protein sequence ID" value="PRM87343.1"/>
    <property type="molecule type" value="Genomic_DNA"/>
</dbReference>
<gene>
    <name evidence="1" type="ORF">CJ669_08025</name>
</gene>
<evidence type="ECO:0000313" key="2">
    <source>
        <dbReference type="Proteomes" id="UP000239065"/>
    </source>
</evidence>
<name>A0A2S9SLA7_9BACT</name>
<dbReference type="Proteomes" id="UP000239065">
    <property type="component" value="Unassembled WGS sequence"/>
</dbReference>
<evidence type="ECO:0000313" key="1">
    <source>
        <dbReference type="EMBL" id="PRM87343.1"/>
    </source>
</evidence>
<accession>A0A2S9SLA7</accession>
<organism evidence="1 2">
    <name type="scientific">Aliarcobacter cryaerophilus</name>
    <dbReference type="NCBI Taxonomy" id="28198"/>
    <lineage>
        <taxon>Bacteria</taxon>
        <taxon>Pseudomonadati</taxon>
        <taxon>Campylobacterota</taxon>
        <taxon>Epsilonproteobacteria</taxon>
        <taxon>Campylobacterales</taxon>
        <taxon>Arcobacteraceae</taxon>
        <taxon>Aliarcobacter</taxon>
    </lineage>
</organism>
<proteinExistence type="predicted"/>
<dbReference type="AlphaFoldDB" id="A0A2S9SLA7"/>
<reference evidence="1 2" key="1">
    <citation type="submission" date="2017-09" db="EMBL/GenBank/DDBJ databases">
        <title>Reassesment of A. cryaerophilus.</title>
        <authorList>
            <person name="Perez-Cataluna A."/>
            <person name="Collado L."/>
            <person name="Salgado O."/>
            <person name="Lefinanco V."/>
            <person name="Figueras M.J."/>
        </authorList>
    </citation>
    <scope>NUCLEOTIDE SEQUENCE [LARGE SCALE GENOMIC DNA]</scope>
    <source>
        <strain evidence="1 2">LMG 9861</strain>
    </source>
</reference>
<protein>
    <submittedName>
        <fullName evidence="1">Uncharacterized protein</fullName>
    </submittedName>
</protein>